<feature type="region of interest" description="Disordered" evidence="5">
    <location>
        <begin position="202"/>
        <end position="259"/>
    </location>
</feature>
<keyword evidence="9" id="KW-1185">Reference proteome</keyword>
<keyword evidence="2" id="KW-0963">Cytoplasm</keyword>
<proteinExistence type="predicted"/>
<evidence type="ECO:0000313" key="9">
    <source>
        <dbReference type="Proteomes" id="UP001159405"/>
    </source>
</evidence>
<name>A0ABN8NHW8_9CNID</name>
<keyword evidence="4" id="KW-0744">Spermatogenesis</keyword>
<organism evidence="8 9">
    <name type="scientific">Porites lobata</name>
    <dbReference type="NCBI Taxonomy" id="104759"/>
    <lineage>
        <taxon>Eukaryota</taxon>
        <taxon>Metazoa</taxon>
        <taxon>Cnidaria</taxon>
        <taxon>Anthozoa</taxon>
        <taxon>Hexacorallia</taxon>
        <taxon>Scleractinia</taxon>
        <taxon>Fungiina</taxon>
        <taxon>Poritidae</taxon>
        <taxon>Porites</taxon>
    </lineage>
</organism>
<dbReference type="InterPro" id="IPR002999">
    <property type="entry name" value="Tudor"/>
</dbReference>
<gene>
    <name evidence="8" type="ORF">PLOB_00018928</name>
</gene>
<dbReference type="Proteomes" id="UP001159405">
    <property type="component" value="Unassembled WGS sequence"/>
</dbReference>
<evidence type="ECO:0008006" key="10">
    <source>
        <dbReference type="Google" id="ProtNLM"/>
    </source>
</evidence>
<keyword evidence="3" id="KW-0677">Repeat</keyword>
<dbReference type="EMBL" id="CALNXK010000022">
    <property type="protein sequence ID" value="CAH3109959.1"/>
    <property type="molecule type" value="Genomic_DNA"/>
</dbReference>
<evidence type="ECO:0000259" key="6">
    <source>
        <dbReference type="PROSITE" id="PS50304"/>
    </source>
</evidence>
<dbReference type="PANTHER" id="PTHR22948:SF76">
    <property type="entry name" value="FI20010P1-RELATED"/>
    <property type="match status" value="1"/>
</dbReference>
<dbReference type="Pfam" id="PF00567">
    <property type="entry name" value="TUDOR"/>
    <property type="match status" value="1"/>
</dbReference>
<dbReference type="PANTHER" id="PTHR22948">
    <property type="entry name" value="TUDOR DOMAIN CONTAINING PROTEIN"/>
    <property type="match status" value="1"/>
</dbReference>
<dbReference type="Pfam" id="PF12872">
    <property type="entry name" value="OST-HTH"/>
    <property type="match status" value="3"/>
</dbReference>
<evidence type="ECO:0000256" key="1">
    <source>
        <dbReference type="ARBA" id="ARBA00004496"/>
    </source>
</evidence>
<feature type="compositionally biased region" description="Polar residues" evidence="5">
    <location>
        <begin position="214"/>
        <end position="227"/>
    </location>
</feature>
<dbReference type="Gene3D" id="3.30.420.610">
    <property type="entry name" value="LOTUS domain-like"/>
    <property type="match status" value="3"/>
</dbReference>
<feature type="region of interest" description="Disordered" evidence="5">
    <location>
        <begin position="593"/>
        <end position="628"/>
    </location>
</feature>
<feature type="domain" description="HTH OST-type" evidence="7">
    <location>
        <begin position="268"/>
        <end position="341"/>
    </location>
</feature>
<sequence length="928" mass="105399">MAKDNDSSSRGDEALRLQVTKNIRALLISAPHGLTVAEIQKDYNTWMGRPLPFREMGYKTPLDLLKDMPNVTRPTWENGVLVLRGIADAATRHIASLVSRQKKSAPKRKTRPTTYRPEREPVVPHFIRTQIKELLSGYPSGLLGSMFALAFHRRFGQELSYEKLRFKSLGHLLESMSDIVRIEDMRGGGYRVYGKTNDKVNLGVKTADPGDSLPTRSESAPTFSQATAEKRNYRPTPNNNNNNNTEINRSKQETMSSIKVKLDKSSGIDEQLQEECRQVLARRPNGIWAARFAIEFKKLHNREINIKMLGFSSMIEFMSAMPNVVRIERPTKLDWLLFLAGKDEDKENETTNYSRTNGEIPAPTEKPKDPVSPTVPGNPLNLPDGVGRGVYFSKVRLPECGFIEVCVTHVIDPHHFWVMTIDNWPKLKALTEEMKQFYSSRESARYRMPEWFISVGQACCALFEDGSWYRGLVVGIHSVHSIEIFYVDYGNTARVPLSSLRVLRSQFLKLPAQALPSKLAYIQPFEGGEEWSPAATHRFYHLTKNYKHLVGIVCGVKEGTLSLCLCDTNAEEDIHINDELVSNEYAICPEINSPETSAAGQDHDRRDDSQQTEEQRQQRVAPGPTSFTPEQLMYLNQQSCLAVCTPYASHSLPQEFPQSMTAPYPQDIASWLNQTAQYTNHLVNPQPIQVQCSEDLDFMEQINQELEEPTLSQEGVVKRIQLANDYFFHVVNFEGKPYLISAEISALFWDSDLLRSMLRQKKKAIAKVVVSYTENEELFKVLVRCKVPGVTDGNEPRSFVTLYEFEGLPEILRTFDHPSELLLSHLLDEIDCFKSEGENYWFLKQKEEQQGSETGSSSEDQLSETDLGIEELQLLLQAMQFRRKRILQGLMTGGHTTCATGGTVDELQEVEMKIEGLKQEILHKEIKS</sequence>
<evidence type="ECO:0000256" key="3">
    <source>
        <dbReference type="ARBA" id="ARBA00022737"/>
    </source>
</evidence>
<dbReference type="PROSITE" id="PS50304">
    <property type="entry name" value="TUDOR"/>
    <property type="match status" value="1"/>
</dbReference>
<accession>A0ABN8NHW8</accession>
<feature type="region of interest" description="Disordered" evidence="5">
    <location>
        <begin position="347"/>
        <end position="379"/>
    </location>
</feature>
<feature type="domain" description="HTH OST-type" evidence="7">
    <location>
        <begin position="123"/>
        <end position="196"/>
    </location>
</feature>
<dbReference type="Gene3D" id="2.40.50.90">
    <property type="match status" value="1"/>
</dbReference>
<dbReference type="InterPro" id="IPR050621">
    <property type="entry name" value="Tudor_domain_containing"/>
</dbReference>
<reference evidence="8 9" key="1">
    <citation type="submission" date="2022-05" db="EMBL/GenBank/DDBJ databases">
        <authorList>
            <consortium name="Genoscope - CEA"/>
            <person name="William W."/>
        </authorList>
    </citation>
    <scope>NUCLEOTIDE SEQUENCE [LARGE SCALE GENOMIC DNA]</scope>
</reference>
<keyword evidence="4" id="KW-0221">Differentiation</keyword>
<dbReference type="Gene3D" id="2.30.30.140">
    <property type="match status" value="1"/>
</dbReference>
<protein>
    <recommendedName>
        <fullName evidence="10">Tudor domain-containing protein 5</fullName>
    </recommendedName>
</protein>
<dbReference type="SMART" id="SM00333">
    <property type="entry name" value="TUDOR"/>
    <property type="match status" value="1"/>
</dbReference>
<comment type="subcellular location">
    <subcellularLocation>
        <location evidence="1">Cytoplasm</location>
    </subcellularLocation>
</comment>
<evidence type="ECO:0000256" key="4">
    <source>
        <dbReference type="ARBA" id="ARBA00022871"/>
    </source>
</evidence>
<comment type="caution">
    <text evidence="8">The sequence shown here is derived from an EMBL/GenBank/DDBJ whole genome shotgun (WGS) entry which is preliminary data.</text>
</comment>
<dbReference type="InterPro" id="IPR035437">
    <property type="entry name" value="SNase_OB-fold_sf"/>
</dbReference>
<dbReference type="CDD" id="cd09972">
    <property type="entry name" value="LOTUS_TDRD_OSKAR"/>
    <property type="match status" value="1"/>
</dbReference>
<feature type="compositionally biased region" description="Basic and acidic residues" evidence="5">
    <location>
        <begin position="601"/>
        <end position="617"/>
    </location>
</feature>
<dbReference type="InterPro" id="IPR025605">
    <property type="entry name" value="OST-HTH/LOTUS_dom"/>
</dbReference>
<evidence type="ECO:0000259" key="7">
    <source>
        <dbReference type="PROSITE" id="PS51644"/>
    </source>
</evidence>
<evidence type="ECO:0000256" key="2">
    <source>
        <dbReference type="ARBA" id="ARBA00022490"/>
    </source>
</evidence>
<dbReference type="PROSITE" id="PS51644">
    <property type="entry name" value="HTH_OST"/>
    <property type="match status" value="3"/>
</dbReference>
<dbReference type="SUPFAM" id="SSF63748">
    <property type="entry name" value="Tudor/PWWP/MBT"/>
    <property type="match status" value="1"/>
</dbReference>
<evidence type="ECO:0000256" key="5">
    <source>
        <dbReference type="SAM" id="MobiDB-lite"/>
    </source>
</evidence>
<dbReference type="InterPro" id="IPR041966">
    <property type="entry name" value="LOTUS-like"/>
</dbReference>
<feature type="domain" description="HTH OST-type" evidence="7">
    <location>
        <begin position="15"/>
        <end position="88"/>
    </location>
</feature>
<evidence type="ECO:0000313" key="8">
    <source>
        <dbReference type="EMBL" id="CAH3109959.1"/>
    </source>
</evidence>
<feature type="domain" description="Tudor" evidence="6">
    <location>
        <begin position="452"/>
        <end position="510"/>
    </location>
</feature>